<feature type="non-terminal residue" evidence="2">
    <location>
        <position position="1"/>
    </location>
</feature>
<proteinExistence type="predicted"/>
<evidence type="ECO:0000256" key="1">
    <source>
        <dbReference type="SAM" id="MobiDB-lite"/>
    </source>
</evidence>
<evidence type="ECO:0000313" key="3">
    <source>
        <dbReference type="Proteomes" id="UP001346149"/>
    </source>
</evidence>
<protein>
    <submittedName>
        <fullName evidence="2">Uncharacterized protein</fullName>
    </submittedName>
</protein>
<dbReference type="EMBL" id="JAXQNO010000017">
    <property type="protein sequence ID" value="KAK4779358.1"/>
    <property type="molecule type" value="Genomic_DNA"/>
</dbReference>
<dbReference type="AlphaFoldDB" id="A0AAN7QY18"/>
<gene>
    <name evidence="2" type="ORF">SAY86_006886</name>
</gene>
<accession>A0AAN7QY18</accession>
<feature type="compositionally biased region" description="Basic residues" evidence="1">
    <location>
        <begin position="55"/>
        <end position="64"/>
    </location>
</feature>
<organism evidence="2 3">
    <name type="scientific">Trapa natans</name>
    <name type="common">Water chestnut</name>
    <dbReference type="NCBI Taxonomy" id="22666"/>
    <lineage>
        <taxon>Eukaryota</taxon>
        <taxon>Viridiplantae</taxon>
        <taxon>Streptophyta</taxon>
        <taxon>Embryophyta</taxon>
        <taxon>Tracheophyta</taxon>
        <taxon>Spermatophyta</taxon>
        <taxon>Magnoliopsida</taxon>
        <taxon>eudicotyledons</taxon>
        <taxon>Gunneridae</taxon>
        <taxon>Pentapetalae</taxon>
        <taxon>rosids</taxon>
        <taxon>malvids</taxon>
        <taxon>Myrtales</taxon>
        <taxon>Lythraceae</taxon>
        <taxon>Trapa</taxon>
    </lineage>
</organism>
<keyword evidence="3" id="KW-1185">Reference proteome</keyword>
<evidence type="ECO:0000313" key="2">
    <source>
        <dbReference type="EMBL" id="KAK4779358.1"/>
    </source>
</evidence>
<sequence>VQNSRCHKKQKTRANNEVATVDLVPVTPAASNCIELDLHPSGADETAPGGARVQNSRRPKRQKARGNNEVATVDLVAVTPGANNCIELDLNASCVDETVPR</sequence>
<comment type="caution">
    <text evidence="2">The sequence shown here is derived from an EMBL/GenBank/DDBJ whole genome shotgun (WGS) entry which is preliminary data.</text>
</comment>
<name>A0AAN7QY18_TRANT</name>
<feature type="region of interest" description="Disordered" evidence="1">
    <location>
        <begin position="38"/>
        <end position="68"/>
    </location>
</feature>
<reference evidence="2 3" key="1">
    <citation type="journal article" date="2023" name="Hortic Res">
        <title>Pangenome of water caltrop reveals structural variations and asymmetric subgenome divergence after allopolyploidization.</title>
        <authorList>
            <person name="Zhang X."/>
            <person name="Chen Y."/>
            <person name="Wang L."/>
            <person name="Yuan Y."/>
            <person name="Fang M."/>
            <person name="Shi L."/>
            <person name="Lu R."/>
            <person name="Comes H.P."/>
            <person name="Ma Y."/>
            <person name="Chen Y."/>
            <person name="Huang G."/>
            <person name="Zhou Y."/>
            <person name="Zheng Z."/>
            <person name="Qiu Y."/>
        </authorList>
    </citation>
    <scope>NUCLEOTIDE SEQUENCE [LARGE SCALE GENOMIC DNA]</scope>
    <source>
        <strain evidence="2">F231</strain>
    </source>
</reference>
<dbReference type="Proteomes" id="UP001346149">
    <property type="component" value="Unassembled WGS sequence"/>
</dbReference>